<dbReference type="EMBL" id="CP133461">
    <property type="protein sequence ID" value="WMV75339.1"/>
    <property type="molecule type" value="Genomic_DNA"/>
</dbReference>
<dbReference type="Proteomes" id="UP001297580">
    <property type="component" value="Chromosome"/>
</dbReference>
<accession>A0ABY9Q8U8</accession>
<keyword evidence="2" id="KW-1185">Reference proteome</keyword>
<dbReference type="RefSeq" id="WP_029760733.1">
    <property type="nucleotide sequence ID" value="NZ_CP017694.1"/>
</dbReference>
<gene>
    <name evidence="1" type="ORF">HSX42_13840</name>
</gene>
<evidence type="ECO:0000313" key="2">
    <source>
        <dbReference type="Proteomes" id="UP001297580"/>
    </source>
</evidence>
<organism evidence="1 2">
    <name type="scientific">Geobacillus thermodenitrificans</name>
    <dbReference type="NCBI Taxonomy" id="33940"/>
    <lineage>
        <taxon>Bacteria</taxon>
        <taxon>Bacillati</taxon>
        <taxon>Bacillota</taxon>
        <taxon>Bacilli</taxon>
        <taxon>Bacillales</taxon>
        <taxon>Anoxybacillaceae</taxon>
        <taxon>Geobacillus</taxon>
    </lineage>
</organism>
<reference evidence="1 2" key="1">
    <citation type="submission" date="2023-08" db="EMBL/GenBank/DDBJ databases">
        <title>Complete genome sequence of Geobacillus thermodenitrificans K1041, a genetically tractable strain representative of the genus Geobacillus.</title>
        <authorList>
            <person name="Kani S."/>
            <person name="Suzuki H."/>
        </authorList>
    </citation>
    <scope>NUCLEOTIDE SEQUENCE [LARGE SCALE GENOMIC DNA]</scope>
    <source>
        <strain evidence="1 2">K1041</strain>
    </source>
</reference>
<name>A0ABY9Q8U8_GEOTD</name>
<evidence type="ECO:0000313" key="1">
    <source>
        <dbReference type="EMBL" id="WMV75339.1"/>
    </source>
</evidence>
<sequence>MTLPIDLDLLQKRKAIPAKLAQLSYTNPEKAIQLLRKWGEKQVPITPLYEEITQALNSDAQKEAI</sequence>
<proteinExistence type="predicted"/>
<protein>
    <submittedName>
        <fullName evidence="1">Uncharacterized protein</fullName>
    </submittedName>
</protein>
<dbReference type="GeneID" id="87623485"/>